<evidence type="ECO:0000256" key="3">
    <source>
        <dbReference type="ARBA" id="ARBA00022525"/>
    </source>
</evidence>
<evidence type="ECO:0008006" key="17">
    <source>
        <dbReference type="Google" id="ProtNLM"/>
    </source>
</evidence>
<feature type="domain" description="OmpA-like" evidence="14">
    <location>
        <begin position="2025"/>
        <end position="2143"/>
    </location>
</feature>
<dbReference type="NCBIfam" id="TIGR01451">
    <property type="entry name" value="B_ant_repeat"/>
    <property type="match status" value="1"/>
</dbReference>
<feature type="domain" description="Cadherin" evidence="13">
    <location>
        <begin position="1308"/>
        <end position="1423"/>
    </location>
</feature>
<accession>A0ABM8HXI1</accession>
<dbReference type="InterPro" id="IPR006665">
    <property type="entry name" value="OmpA-like"/>
</dbReference>
<keyword evidence="6" id="KW-0677">Repeat</keyword>
<protein>
    <recommendedName>
        <fullName evidence="17">Tandem-95 repeat protein</fullName>
    </recommendedName>
</protein>
<evidence type="ECO:0000256" key="9">
    <source>
        <dbReference type="ARBA" id="ARBA00022989"/>
    </source>
</evidence>
<keyword evidence="10 11" id="KW-0472">Membrane</keyword>
<dbReference type="PROSITE" id="PS50268">
    <property type="entry name" value="CADHERIN_2"/>
    <property type="match status" value="8"/>
</dbReference>
<evidence type="ECO:0000313" key="15">
    <source>
        <dbReference type="EMBL" id="BCR05820.1"/>
    </source>
</evidence>
<evidence type="ECO:0000256" key="12">
    <source>
        <dbReference type="SAM" id="MobiDB-lite"/>
    </source>
</evidence>
<dbReference type="SMART" id="SM00736">
    <property type="entry name" value="CADG"/>
    <property type="match status" value="7"/>
</dbReference>
<feature type="domain" description="Cadherin" evidence="13">
    <location>
        <begin position="1058"/>
        <end position="1135"/>
    </location>
</feature>
<dbReference type="CDD" id="cd07185">
    <property type="entry name" value="OmpA_C-like"/>
    <property type="match status" value="1"/>
</dbReference>
<evidence type="ECO:0000256" key="4">
    <source>
        <dbReference type="ARBA" id="ARBA00022692"/>
    </source>
</evidence>
<evidence type="ECO:0000256" key="6">
    <source>
        <dbReference type="ARBA" id="ARBA00022737"/>
    </source>
</evidence>
<dbReference type="NCBIfam" id="NF012211">
    <property type="entry name" value="tand_rpt_95"/>
    <property type="match status" value="2"/>
</dbReference>
<dbReference type="InterPro" id="IPR006664">
    <property type="entry name" value="OMP_bac"/>
</dbReference>
<dbReference type="Gene3D" id="3.30.1330.60">
    <property type="entry name" value="OmpA-like domain"/>
    <property type="match status" value="1"/>
</dbReference>
<keyword evidence="8" id="KW-0130">Cell adhesion</keyword>
<sequence length="3263" mass="344780">MLAGPLGGLAHALSNTATGFFSGTIALGSSTATVNRLAAAAVTTAAAEILPNQVVVGSSNTFKYHILPQIGPTDTGLNWVRITAPAGYALSGTPAVSVGGAGKPQNCPAPGAGQACATIAGQQITILLGDEVNDLTPDPRIQVTFDAVAPASPGSALFSSEIDDTTTVEVSQATLPGDANGTAGDSDILTVTAQGYAITSAVAEIAPNLISPGSPGNSFVYDILPQVGANDTGVNQARITAPAGFSNFSVTGVLRDGSGQTASASCPTPGINEYCASVSAPQITITLGSRITVSGTNLRILFAADAPAAPGSGDFTSEVNDTATPLVGFQSTASGDADFDPGDANSITVVVGNSNPVAQPDSFSLDENSPLQTLDVLADNGSGPDTDPDGDTLRITAVGATDNGGTAIINDNGTPADLTDDFIQYAPAAAFFGTETFSYTIEDGNGGSNSALVTVTVNPINDPPVLDPVGDRAVDELQALTFTATAMDPDLPANNLTFSLQGSPPAGSAITPTGDFSWTPSEAQGPGVYPVTIRVTDDGTPNLFDEETINITVNEVNIAPVLTPIGDRGVDELQALTFTATATDPDLPANTLSFSLQGSPPAGAAITPSGEFSWTPTEAQGPGVYPVTIRVSDDGSPGLFAEETINITVNEVNNPPVLTPIGDRTIDELSALNFSASATDSDGNNLSFSLQGSPPAGAVITATGDFSWTPSEAQGPGVYPVTVRVTDDGSPNLFDEETINITVNEVNNPPTLNPIGDRAVDELQALTFTATATDSDLPANSLSFSLQGSPPAGAAITATGDFSWTPSEAQGPGVYPVTIRVTDDGTPNLFAEETINITVNEVNTAPLVTNPGDQANGEGDAVSLSISAVDNDLPANLLTYSAAGLPSGLTINPGTGEISGTVGLTAAAGSPYAVTVTVTDNGAPVMQGQVVFQWTVTDTNQAPSLNPIGDRTVDELAPLTFTASGSDPDGNNLSFSLQGSPPAGAAITATGDFSWTPSEAQGPGVYPVTVRVTDDGTPNLFAEETINITVNEVNSSPVLNPIGDRSVDELSTLAFTPTATDADLPANNLIFTLQGSPPAGASITPTGDFSWTPGEAQGPGVYPVTVRVTDDGTPSLFAEETINITVNEVNSPPVLNPIGDRTVDELSALAFTAAATDPDLPANTLSFSLQGSPPAGAAITATGDFSWTPSEAQGPGVYPVTVRVTDNGTPNLFAEETINITVNEVSNPPTLNPIGDRSVNELQALSFSAIASDTDGNGLSFSLQGSPPAGAAITPAGVFSWTPSEAQGPGVYPVTVRVTDDSPSNLFTEETINITVNEVNSAPSLSPIGDHSVDELASLTFTATASDADLPANILTYSLQGSSPAGATITPTGDFTWTPSEAQGPGVYPVTIRVSDNGSPIRFAEETINITVNEVNAGPAPQDDAFEAAEGSRDNPLDVLGNDSDPDPGDTLVISAVGSPDRGGAVAVAPGGAGLVYTPVAGFLGSETFSYTVRDSSGATAAASVTVTVRERSAHPEYSSLTAVPTLVIADGVSASIVTASLHDAEHKAVSGKNISWSAAWESTAGAIAPLAVGSPANFAPSWGVSDLNGAVVASLTSTVPGVATVTGTNLTDGFELAARPLVIFTQGQVLELDKSSNRSEVLVGDVVTYSIALRNTVDRDVTAVRVDDKLPPNFKYVKGSTLVNGARAADPTGSRTLSFDIGTVPALADANGNGRADPGEPGYVTLSYQLVVGSGANTGDFVNRAVARDVCETCYLSNPAEARVRVAVDPLFDLGTIIGKVFEDHDGDGWQDPGEEGVPGAMVALDDGTYVLTDAYGRYHFPAVKPGQRLVKINLQSLAAGAEATQGETRVLSLTEGLLAKANFGVRYRYQSRSIGDQGETGLRLESEAYRRPLEVVGNTGGMTLLVNGEPLALPGNSVRMTLEDLDEVIDIKGGALAEPVRFDLGVDAGREVAGWRFVIMDGAGEPLRVFEGRGNPPPAIRWNGRTDAGKLVPGGSICQYQMEVRYADGSHTTSSRRLFGVNCSSAISLDLTGSAFISGSATLSPEARDALRKAAEVFKNYPDERIVIEGHTDWVGTDEYNLDLAKRRAEAAVAFLVEQGKLPRERFVVRWFGESRPIASNDMEEGRALNRRVEIKGEFQEVERARLHDQFRTEPQVRLNGREVEVTEGGRFAAQVNGEDLERLDVEMGDQQGRTSRVSFPVPTLEIVDPVGETRLAAGDLPQAPGQDPQQPLLQYRLVGRTEPGNQVELDGEPLQVGADGTFTGELPLRRGENPFAILVRNPAGVTRVGGVDLTLSEREADGKLVMLAKPVPSLTVKLPPAGGKLQTPVLTVSGTTDPGNSVLVNGLRVAVRPDGRFASTLELPDGKSTLKVEVSDPEGNRGAIEQALEVSDTRLFFLAFADGKVSQLKARGNLDNAGVDKSSQVVSDGRIALYLKGVIAGRYLITAALDTGQQKAENLFSDLDEVENDRLLTNLDPDKLYPVYGDDSTLVYDTQSQGKLYLALDSDELHLLLGNYAVNLSDTELAAYQRTLYGGHLVYQSPSRTRYGDPHTKVEAFAAEVRQAHIRDELRATGGSLYFLSQDPVIEGSEQVTLVVRDKNTGLVLARVPQQQNVDYTIKYDQGRILFHRPVASVHQDGRLVDRALLPGNPVFIQVDYETELESFEKTAFGGRVRQQLGDHLAVGGSYVQDELEAGSYELSGLDAEIRLGDGTRILGEYATSSGADALTRISEDGGLSYRSFAAGGDQDGSAWKTALEVDIGEWFGSPDRYQAGAYIKQLRPGFLSAGNFAEQGTEKYGAHLRLRLSGRDRLLARYDREQLEAGDPAALGEADTGTLQWEHDHGRWGVTGEYQVRQSREVSGRKLEDSQLAAARFRLDITERLTSWLEHQQTVKGPRNDQTTLGAEYQVNDLLALNASGTVGSEGNSAQGGASLAVGQGHIYLTQRLAEERAGRVRTTIVGGETPYGENTKVYSEYHWERSPDGYRNLSLFGAERRWDLFKGVRVLLSGEYGEIPGEPEDTRRYTVSGGVSYNPRDGLKISTRNEVRRERGGVERTQYLTTNHLEVRLNPDYTLLGKYRYSVTRDEELERVEARFTEASLGLAYRPVAHDRFNALLRYTYLRDRQAQNLLGDEREESQSHVASAEWSLDINRHLEWVDKEAIRIKKEKLGNRGSGETTTWLSIHRLNYHLLPKIDVGAEYRMLVQDEAQDQRQGWLIEVTWQMVQNFRLGVGYNFTDFSDDEFSDNDYSVEGWFVRAQGVY</sequence>
<reference evidence="15 16" key="2">
    <citation type="journal article" date="2021" name="Int. J. Syst. Evol. Microbiol.">
        <title>Isolation and Polyphasic Characterization of Desulfuromonas versatilis sp. Nov., an Electrogenic Bacteria Capable of Versatile Metabolism Isolated from a Graphene Oxide-Reducing Enrichment Culture.</title>
        <authorList>
            <person name="Xie L."/>
            <person name="Yoshida N."/>
            <person name="Ishii S."/>
            <person name="Meng L."/>
        </authorList>
    </citation>
    <scope>NUCLEOTIDE SEQUENCE [LARGE SCALE GENOMIC DNA]</scope>
    <source>
        <strain evidence="15 16">NIT-T3</strain>
    </source>
</reference>
<dbReference type="Pfam" id="PF05345">
    <property type="entry name" value="He_PIG"/>
    <property type="match status" value="9"/>
</dbReference>
<dbReference type="InterPro" id="IPR047589">
    <property type="entry name" value="DUF11_rpt"/>
</dbReference>
<dbReference type="SUPFAM" id="SSF117074">
    <property type="entry name" value="Hypothetical protein PA1324"/>
    <property type="match status" value="1"/>
</dbReference>
<dbReference type="PRINTS" id="PR01021">
    <property type="entry name" value="OMPADOMAIN"/>
</dbReference>
<dbReference type="SUPFAM" id="SSF103088">
    <property type="entry name" value="OmpA-like"/>
    <property type="match status" value="1"/>
</dbReference>
<feature type="region of interest" description="Disordered" evidence="12">
    <location>
        <begin position="495"/>
        <end position="523"/>
    </location>
</feature>
<dbReference type="SUPFAM" id="SSF49373">
    <property type="entry name" value="Invasin/intimin cell-adhesion fragments"/>
    <property type="match status" value="1"/>
</dbReference>
<dbReference type="InterPro" id="IPR015919">
    <property type="entry name" value="Cadherin-like_sf"/>
</dbReference>
<keyword evidence="4" id="KW-0812">Transmembrane</keyword>
<dbReference type="InterPro" id="IPR022409">
    <property type="entry name" value="PKD/Chitinase_dom"/>
</dbReference>
<evidence type="ECO:0000259" key="14">
    <source>
        <dbReference type="PROSITE" id="PS51123"/>
    </source>
</evidence>
<evidence type="ECO:0000256" key="10">
    <source>
        <dbReference type="ARBA" id="ARBA00023136"/>
    </source>
</evidence>
<feature type="compositionally biased region" description="Polar residues" evidence="12">
    <location>
        <begin position="510"/>
        <end position="522"/>
    </location>
</feature>
<feature type="domain" description="Cadherin" evidence="13">
    <location>
        <begin position="1155"/>
        <end position="1231"/>
    </location>
</feature>
<dbReference type="Pfam" id="PF00691">
    <property type="entry name" value="OmpA"/>
    <property type="match status" value="1"/>
</dbReference>
<keyword evidence="5" id="KW-0732">Signal</keyword>
<feature type="domain" description="Cadherin" evidence="13">
    <location>
        <begin position="859"/>
        <end position="945"/>
    </location>
</feature>
<evidence type="ECO:0000313" key="16">
    <source>
        <dbReference type="Proteomes" id="UP001319827"/>
    </source>
</evidence>
<comment type="subcellular location">
    <subcellularLocation>
        <location evidence="1">Membrane</location>
    </subcellularLocation>
    <subcellularLocation>
        <location evidence="2">Secreted</location>
    </subcellularLocation>
</comment>
<dbReference type="Gene3D" id="2.60.40.2810">
    <property type="match status" value="2"/>
</dbReference>
<evidence type="ECO:0000259" key="13">
    <source>
        <dbReference type="PROSITE" id="PS50268"/>
    </source>
</evidence>
<dbReference type="InterPro" id="IPR036737">
    <property type="entry name" value="OmpA-like_sf"/>
</dbReference>
<dbReference type="PANTHER" id="PTHR24025">
    <property type="entry name" value="DESMOGLEIN FAMILY MEMBER"/>
    <property type="match status" value="1"/>
</dbReference>
<dbReference type="SUPFAM" id="SSF56935">
    <property type="entry name" value="Porins"/>
    <property type="match status" value="1"/>
</dbReference>
<evidence type="ECO:0000256" key="7">
    <source>
        <dbReference type="ARBA" id="ARBA00022837"/>
    </source>
</evidence>
<dbReference type="Pfam" id="PF01345">
    <property type="entry name" value="DUF11"/>
    <property type="match status" value="1"/>
</dbReference>
<dbReference type="InterPro" id="IPR001434">
    <property type="entry name" value="OmcB-like_DUF11"/>
</dbReference>
<gene>
    <name evidence="15" type="ORF">DESUT3_28890</name>
</gene>
<evidence type="ECO:0000256" key="1">
    <source>
        <dbReference type="ARBA" id="ARBA00004370"/>
    </source>
</evidence>
<reference evidence="15 16" key="1">
    <citation type="journal article" date="2016" name="C (Basel)">
        <title>Selective Growth of and Electricity Production by Marine Exoelectrogenic Bacteria in Self-Aggregated Hydrogel of Microbially Reduced Graphene Oxide.</title>
        <authorList>
            <person name="Yoshida N."/>
            <person name="Goto Y."/>
            <person name="Miyata Y."/>
        </authorList>
    </citation>
    <scope>NUCLEOTIDE SEQUENCE [LARGE SCALE GENOMIC DNA]</scope>
    <source>
        <strain evidence="15 16">NIT-T3</strain>
    </source>
</reference>
<dbReference type="InterPro" id="IPR002126">
    <property type="entry name" value="Cadherin-like_dom"/>
</dbReference>
<dbReference type="SUPFAM" id="SSF49313">
    <property type="entry name" value="Cadherin-like"/>
    <property type="match status" value="7"/>
</dbReference>
<keyword evidence="3" id="KW-0964">Secreted</keyword>
<feature type="domain" description="Cadherin" evidence="13">
    <location>
        <begin position="677"/>
        <end position="752"/>
    </location>
</feature>
<keyword evidence="7" id="KW-0106">Calcium</keyword>
<evidence type="ECO:0000256" key="8">
    <source>
        <dbReference type="ARBA" id="ARBA00022889"/>
    </source>
</evidence>
<dbReference type="Gene3D" id="2.60.40.10">
    <property type="entry name" value="Immunoglobulins"/>
    <property type="match status" value="12"/>
</dbReference>
<dbReference type="InterPro" id="IPR013783">
    <property type="entry name" value="Ig-like_fold"/>
</dbReference>
<dbReference type="EMBL" id="AP024355">
    <property type="protein sequence ID" value="BCR05820.1"/>
    <property type="molecule type" value="Genomic_DNA"/>
</dbReference>
<dbReference type="SMART" id="SM00089">
    <property type="entry name" value="PKD"/>
    <property type="match status" value="5"/>
</dbReference>
<dbReference type="InterPro" id="IPR006644">
    <property type="entry name" value="Cadg"/>
</dbReference>
<dbReference type="InterPro" id="IPR033764">
    <property type="entry name" value="Sdr_B"/>
</dbReference>
<dbReference type="Proteomes" id="UP001319827">
    <property type="component" value="Chromosome"/>
</dbReference>
<dbReference type="InterPro" id="IPR008964">
    <property type="entry name" value="Invasin/intimin_cell_adhesion"/>
</dbReference>
<feature type="domain" description="Cadherin" evidence="13">
    <location>
        <begin position="950"/>
        <end position="1039"/>
    </location>
</feature>
<evidence type="ECO:0000256" key="2">
    <source>
        <dbReference type="ARBA" id="ARBA00004613"/>
    </source>
</evidence>
<feature type="domain" description="Cadherin" evidence="13">
    <location>
        <begin position="771"/>
        <end position="848"/>
    </location>
</feature>
<dbReference type="SMART" id="SM00112">
    <property type="entry name" value="CA"/>
    <property type="match status" value="9"/>
</dbReference>
<feature type="region of interest" description="Disordered" evidence="12">
    <location>
        <begin position="1417"/>
        <end position="1447"/>
    </location>
</feature>
<keyword evidence="9" id="KW-1133">Transmembrane helix</keyword>
<dbReference type="Pfam" id="PF17963">
    <property type="entry name" value="Big_9"/>
    <property type="match status" value="2"/>
</dbReference>
<feature type="domain" description="Cadherin" evidence="13">
    <location>
        <begin position="581"/>
        <end position="658"/>
    </location>
</feature>
<evidence type="ECO:0000256" key="5">
    <source>
        <dbReference type="ARBA" id="ARBA00022729"/>
    </source>
</evidence>
<proteinExistence type="predicted"/>
<organism evidence="15 16">
    <name type="scientific">Desulfuromonas versatilis</name>
    <dbReference type="NCBI Taxonomy" id="2802975"/>
    <lineage>
        <taxon>Bacteria</taxon>
        <taxon>Pseudomonadati</taxon>
        <taxon>Thermodesulfobacteriota</taxon>
        <taxon>Desulfuromonadia</taxon>
        <taxon>Desulfuromonadales</taxon>
        <taxon>Desulfuromonadaceae</taxon>
        <taxon>Desulfuromonas</taxon>
    </lineage>
</organism>
<dbReference type="CDD" id="cd11304">
    <property type="entry name" value="Cadherin_repeat"/>
    <property type="match status" value="9"/>
</dbReference>
<evidence type="ECO:0000256" key="11">
    <source>
        <dbReference type="PROSITE-ProRule" id="PRU00473"/>
    </source>
</evidence>
<dbReference type="InterPro" id="IPR050971">
    <property type="entry name" value="Cadherin-domain_protein"/>
</dbReference>
<name>A0ABM8HXI1_9BACT</name>
<dbReference type="PANTHER" id="PTHR24025:SF23">
    <property type="entry name" value="NEURAL-CADHERIN"/>
    <property type="match status" value="1"/>
</dbReference>
<keyword evidence="16" id="KW-1185">Reference proteome</keyword>
<dbReference type="Pfam" id="PF17210">
    <property type="entry name" value="SdrD_B"/>
    <property type="match status" value="1"/>
</dbReference>
<dbReference type="PROSITE" id="PS51123">
    <property type="entry name" value="OMPA_2"/>
    <property type="match status" value="1"/>
</dbReference>